<dbReference type="GO" id="GO:0043842">
    <property type="term" value="F:Kdo transferase activity"/>
    <property type="evidence" value="ECO:0007669"/>
    <property type="project" value="UniProtKB-EC"/>
</dbReference>
<dbReference type="Gene3D" id="3.40.50.11720">
    <property type="entry name" value="3-Deoxy-D-manno-octulosonic-acid transferase, N-terminal domain"/>
    <property type="match status" value="1"/>
</dbReference>
<dbReference type="GO" id="GO:0005886">
    <property type="term" value="C:plasma membrane"/>
    <property type="evidence" value="ECO:0007669"/>
    <property type="project" value="UniProtKB-SubCell"/>
</dbReference>
<dbReference type="GO" id="GO:0009244">
    <property type="term" value="P:lipopolysaccharide core region biosynthetic process"/>
    <property type="evidence" value="ECO:0007669"/>
    <property type="project" value="UniProtKB-UniRule"/>
</dbReference>
<protein>
    <recommendedName>
        <fullName evidence="3 9">3-deoxy-D-manno-octulosonic acid transferase</fullName>
        <shortName evidence="9">Kdo transferase</shortName>
        <ecNumber evidence="2 9">2.4.99.12</ecNumber>
    </recommendedName>
    <alternativeName>
        <fullName evidence="5 9">Lipid IV(A) 3-deoxy-D-manno-octulosonic acid transferase</fullName>
    </alternativeName>
</protein>
<dbReference type="EMBL" id="JARVII010000001">
    <property type="protein sequence ID" value="MDG9698122.1"/>
    <property type="molecule type" value="Genomic_DNA"/>
</dbReference>
<organism evidence="11 12">
    <name type="scientific">Ottowia cancrivicina</name>
    <dbReference type="NCBI Taxonomy" id="3040346"/>
    <lineage>
        <taxon>Bacteria</taxon>
        <taxon>Pseudomonadati</taxon>
        <taxon>Pseudomonadota</taxon>
        <taxon>Betaproteobacteria</taxon>
        <taxon>Burkholderiales</taxon>
        <taxon>Comamonadaceae</taxon>
        <taxon>Ottowia</taxon>
    </lineage>
</organism>
<name>A0AAW6RHK4_9BURK</name>
<dbReference type="EC" id="2.4.99.12" evidence="2 9"/>
<comment type="subcellular location">
    <subcellularLocation>
        <location evidence="9">Cell membrane</location>
    </subcellularLocation>
</comment>
<comment type="pathway">
    <text evidence="1 9">Bacterial outer membrane biogenesis; LPS core biosynthesis.</text>
</comment>
<feature type="site" description="Transition state stabilizer" evidence="8">
    <location>
        <position position="210"/>
    </location>
</feature>
<comment type="function">
    <text evidence="9">Involved in lipopolysaccharide (LPS) biosynthesis. Catalyzes the transfer of 3-deoxy-D-manno-octulosonate (Kdo) residue(s) from CMP-Kdo to lipid IV(A), the tetraacyldisaccharide-1,4'-bisphosphate precursor of lipid A.</text>
</comment>
<evidence type="ECO:0000313" key="12">
    <source>
        <dbReference type="Proteomes" id="UP001237156"/>
    </source>
</evidence>
<dbReference type="AlphaFoldDB" id="A0AAW6RHK4"/>
<keyword evidence="4 9" id="KW-0808">Transferase</keyword>
<proteinExistence type="inferred from homology"/>
<evidence type="ECO:0000256" key="2">
    <source>
        <dbReference type="ARBA" id="ARBA00012621"/>
    </source>
</evidence>
<keyword evidence="12" id="KW-1185">Reference proteome</keyword>
<feature type="domain" description="3-deoxy-D-manno-octulosonic-acid transferase N-terminal" evidence="10">
    <location>
        <begin position="34"/>
        <end position="213"/>
    </location>
</feature>
<keyword evidence="9" id="KW-0472">Membrane</keyword>
<evidence type="ECO:0000313" key="11">
    <source>
        <dbReference type="EMBL" id="MDG9698122.1"/>
    </source>
</evidence>
<dbReference type="PANTHER" id="PTHR42755:SF1">
    <property type="entry name" value="3-DEOXY-D-MANNO-OCTULOSONIC ACID TRANSFERASE, MITOCHONDRIAL-RELATED"/>
    <property type="match status" value="1"/>
</dbReference>
<dbReference type="InterPro" id="IPR038107">
    <property type="entry name" value="Glycos_transf_N_sf"/>
</dbReference>
<dbReference type="RefSeq" id="WP_279523300.1">
    <property type="nucleotide sequence ID" value="NZ_JARVII010000001.1"/>
</dbReference>
<dbReference type="InterPro" id="IPR039901">
    <property type="entry name" value="Kdotransferase"/>
</dbReference>
<feature type="active site" description="Proton acceptor" evidence="7">
    <location>
        <position position="64"/>
    </location>
</feature>
<dbReference type="Pfam" id="PF04413">
    <property type="entry name" value="Glycos_transf_N"/>
    <property type="match status" value="1"/>
</dbReference>
<feature type="site" description="Transition state stabilizer" evidence="8">
    <location>
        <position position="134"/>
    </location>
</feature>
<evidence type="ECO:0000259" key="10">
    <source>
        <dbReference type="Pfam" id="PF04413"/>
    </source>
</evidence>
<keyword evidence="9" id="KW-0448">Lipopolysaccharide biosynthesis</keyword>
<keyword evidence="11" id="KW-0328">Glycosyltransferase</keyword>
<accession>A0AAW6RHK4</accession>
<dbReference type="PANTHER" id="PTHR42755">
    <property type="entry name" value="3-DEOXY-MANNO-OCTULOSONATE CYTIDYLYLTRANSFERASE"/>
    <property type="match status" value="1"/>
</dbReference>
<evidence type="ECO:0000256" key="6">
    <source>
        <dbReference type="ARBA" id="ARBA00049183"/>
    </source>
</evidence>
<keyword evidence="9" id="KW-1003">Cell membrane</keyword>
<reference evidence="11 12" key="1">
    <citation type="submission" date="2023-04" db="EMBL/GenBank/DDBJ databases">
        <title>Ottowia paracancer sp. nov., isolated from human stomach.</title>
        <authorList>
            <person name="Song Y."/>
        </authorList>
    </citation>
    <scope>NUCLEOTIDE SEQUENCE [LARGE SCALE GENOMIC DNA]</scope>
    <source>
        <strain evidence="11 12">10c7w1</strain>
    </source>
</reference>
<evidence type="ECO:0000256" key="4">
    <source>
        <dbReference type="ARBA" id="ARBA00022679"/>
    </source>
</evidence>
<sequence>MHALYNLAAWMAQPLLRRKLAARARAEPLYGQWVAERFGRAYAAPAVSREDERPLWIHAVSLGETRAAAILAQALRARRPGLRLLLTHGTATGRAEGAKLLQAGDAQAWQPWDTPAAVARFLAHFRPRAGVLMETEIWPNLIAQSAAQGVPLALANARLSEKSLRAARRAAWLMRPAYARLAAAWAQTDADAARLRQMGAPVAGVFGNLKFDARPDPALLALGQRWREQARQAGRAIVMLASSRDGEEAALLWCIRQARASDAAGLADIQWLIVPRHPQRFDEVAQLAQSHGLSVSRRSAWPQSANGSAHESANAAPPAADLWLGDSLGEMPAYYAAARVALLGASFAPLGGQNLIEAAACACPVVMGPHTFNFAQAAESAQAAGAALRAPDMPAALAAALTLARDEAAHERAAQAALALIAAHRGAAGRTADAVLTLMDEGQRQTPP</sequence>
<gene>
    <name evidence="11" type="ORF">QB898_00035</name>
</gene>
<comment type="caution">
    <text evidence="11">The sequence shown here is derived from an EMBL/GenBank/DDBJ whole genome shotgun (WGS) entry which is preliminary data.</text>
</comment>
<dbReference type="InterPro" id="IPR007507">
    <property type="entry name" value="Glycos_transf_N"/>
</dbReference>
<evidence type="ECO:0000256" key="5">
    <source>
        <dbReference type="ARBA" id="ARBA00031445"/>
    </source>
</evidence>
<dbReference type="Gene3D" id="3.40.50.2000">
    <property type="entry name" value="Glycogen Phosphorylase B"/>
    <property type="match status" value="1"/>
</dbReference>
<evidence type="ECO:0000256" key="8">
    <source>
        <dbReference type="PIRSR" id="PIRSR639901-2"/>
    </source>
</evidence>
<dbReference type="SUPFAM" id="SSF53756">
    <property type="entry name" value="UDP-Glycosyltransferase/glycogen phosphorylase"/>
    <property type="match status" value="1"/>
</dbReference>
<evidence type="ECO:0000256" key="7">
    <source>
        <dbReference type="PIRSR" id="PIRSR639901-1"/>
    </source>
</evidence>
<comment type="similarity">
    <text evidence="9">Belongs to the glycosyltransferase group 1 family.</text>
</comment>
<evidence type="ECO:0000256" key="1">
    <source>
        <dbReference type="ARBA" id="ARBA00004713"/>
    </source>
</evidence>
<evidence type="ECO:0000256" key="9">
    <source>
        <dbReference type="RuleBase" id="RU365103"/>
    </source>
</evidence>
<comment type="catalytic activity">
    <reaction evidence="6 9">
        <text>lipid IVA (E. coli) + CMP-3-deoxy-beta-D-manno-octulosonate = alpha-Kdo-(2-&gt;6)-lipid IVA (E. coli) + CMP + H(+)</text>
        <dbReference type="Rhea" id="RHEA:28066"/>
        <dbReference type="ChEBI" id="CHEBI:15378"/>
        <dbReference type="ChEBI" id="CHEBI:58603"/>
        <dbReference type="ChEBI" id="CHEBI:60364"/>
        <dbReference type="ChEBI" id="CHEBI:60377"/>
        <dbReference type="ChEBI" id="CHEBI:85987"/>
        <dbReference type="EC" id="2.4.99.12"/>
    </reaction>
</comment>
<dbReference type="Proteomes" id="UP001237156">
    <property type="component" value="Unassembled WGS sequence"/>
</dbReference>
<dbReference type="GO" id="GO:0009245">
    <property type="term" value="P:lipid A biosynthetic process"/>
    <property type="evidence" value="ECO:0007669"/>
    <property type="project" value="TreeGrafter"/>
</dbReference>
<evidence type="ECO:0000256" key="3">
    <source>
        <dbReference type="ARBA" id="ARBA00019077"/>
    </source>
</evidence>